<protein>
    <submittedName>
        <fullName evidence="3">Nucleoside-diphosphate-sugar epimerase</fullName>
    </submittedName>
</protein>
<accession>A9WRV6</accession>
<keyword evidence="4" id="KW-1185">Reference proteome</keyword>
<name>A9WRV6_RENSM</name>
<dbReference type="Gene3D" id="3.40.50.720">
    <property type="entry name" value="NAD(P)-binding Rossmann-like Domain"/>
    <property type="match status" value="1"/>
</dbReference>
<feature type="compositionally biased region" description="Polar residues" evidence="1">
    <location>
        <begin position="127"/>
        <end position="138"/>
    </location>
</feature>
<dbReference type="InterPro" id="IPR016040">
    <property type="entry name" value="NAD(P)-bd_dom"/>
</dbReference>
<dbReference type="EMBL" id="CP000910">
    <property type="protein sequence ID" value="ABY24388.1"/>
    <property type="molecule type" value="Genomic_DNA"/>
</dbReference>
<proteinExistence type="predicted"/>
<evidence type="ECO:0000256" key="1">
    <source>
        <dbReference type="SAM" id="MobiDB-lite"/>
    </source>
</evidence>
<dbReference type="InterPro" id="IPR036291">
    <property type="entry name" value="NAD(P)-bd_dom_sf"/>
</dbReference>
<dbReference type="eggNOG" id="COG0451">
    <property type="taxonomic scope" value="Bacteria"/>
</dbReference>
<dbReference type="RefSeq" id="WP_012246043.1">
    <property type="nucleotide sequence ID" value="NC_010168.1"/>
</dbReference>
<gene>
    <name evidence="3" type="ordered locus">RSal33209_2663</name>
</gene>
<dbReference type="KEGG" id="rsa:RSal33209_2663"/>
<dbReference type="AlphaFoldDB" id="A9WRV6"/>
<dbReference type="Proteomes" id="UP000002007">
    <property type="component" value="Chromosome"/>
</dbReference>
<dbReference type="SUPFAM" id="SSF51735">
    <property type="entry name" value="NAD(P)-binding Rossmann-fold domains"/>
    <property type="match status" value="1"/>
</dbReference>
<dbReference type="Pfam" id="PF13460">
    <property type="entry name" value="NAD_binding_10"/>
    <property type="match status" value="1"/>
</dbReference>
<sequence length="152" mass="16040">MNHAVILGGTGALGRATASKLLSEGWTVDVVGRNAENFPAELREAGATFQSADRYNSTDLQTVFGAGADLLVDALSFNEAHAKMLLPHLAGFSSTVMLSSKAVYQDEQGRHANSDEPPQFSGPISEEQATLPAQNSDFASREGYGPNKVAAE</sequence>
<reference evidence="4" key="1">
    <citation type="journal article" date="2008" name="J. Bacteriol.">
        <title>Genome sequence of the fish pathogen Renibacterium salmoninarum suggests reductive evolution away from an environmental Arthrobacter ancestor.</title>
        <authorList>
            <person name="Wiens G.D."/>
            <person name="Rockey D.D."/>
            <person name="Wu Z."/>
            <person name="Chang J."/>
            <person name="Levy R."/>
            <person name="Crane S."/>
            <person name="Chen D.S."/>
            <person name="Capri G.R."/>
            <person name="Burnett J.R."/>
            <person name="Sudheesh P.S."/>
            <person name="Schipma M.J."/>
            <person name="Burd H."/>
            <person name="Bhattacharyya A."/>
            <person name="Rhodes L.D."/>
            <person name="Kaul R."/>
            <person name="Strom M.S."/>
        </authorList>
    </citation>
    <scope>NUCLEOTIDE SEQUENCE [LARGE SCALE GENOMIC DNA]</scope>
    <source>
        <strain evidence="4">ATCC 33209 / DSM 20767 / JCM 11484 / NBRC 15589 / NCIMB 2235</strain>
    </source>
</reference>
<feature type="domain" description="NAD(P)-binding" evidence="2">
    <location>
        <begin position="8"/>
        <end position="110"/>
    </location>
</feature>
<organism evidence="3 4">
    <name type="scientific">Renibacterium salmoninarum (strain ATCC 33209 / DSM 20767 / JCM 11484 / NBRC 15589 / NCIMB 2235)</name>
    <dbReference type="NCBI Taxonomy" id="288705"/>
    <lineage>
        <taxon>Bacteria</taxon>
        <taxon>Bacillati</taxon>
        <taxon>Actinomycetota</taxon>
        <taxon>Actinomycetes</taxon>
        <taxon>Micrococcales</taxon>
        <taxon>Micrococcaceae</taxon>
        <taxon>Renibacterium</taxon>
    </lineage>
</organism>
<dbReference type="HOGENOM" id="CLU_1720875_0_0_11"/>
<evidence type="ECO:0000259" key="2">
    <source>
        <dbReference type="Pfam" id="PF13460"/>
    </source>
</evidence>
<feature type="region of interest" description="Disordered" evidence="1">
    <location>
        <begin position="106"/>
        <end position="152"/>
    </location>
</feature>
<evidence type="ECO:0000313" key="3">
    <source>
        <dbReference type="EMBL" id="ABY24388.1"/>
    </source>
</evidence>
<evidence type="ECO:0000313" key="4">
    <source>
        <dbReference type="Proteomes" id="UP000002007"/>
    </source>
</evidence>
<dbReference type="STRING" id="288705.RSal33209_2663"/>